<dbReference type="GO" id="GO:0006400">
    <property type="term" value="P:tRNA modification"/>
    <property type="evidence" value="ECO:0007669"/>
    <property type="project" value="InterPro"/>
</dbReference>
<reference evidence="1" key="1">
    <citation type="submission" date="2015-07" db="EMBL/GenBank/DDBJ databases">
        <title>Adaptation to a free-living lifestyle via gene acquisitions in the diplomonad Trepomonas sp. PC1.</title>
        <authorList>
            <person name="Xu F."/>
            <person name="Jerlstrom-Hultqvist J."/>
            <person name="Kolisko M."/>
            <person name="Simpson A.G.B."/>
            <person name="Roger A.J."/>
            <person name="Svard S.G."/>
            <person name="Andersson J.O."/>
        </authorList>
    </citation>
    <scope>NUCLEOTIDE SEQUENCE</scope>
    <source>
        <strain evidence="1">PC1</strain>
    </source>
</reference>
<dbReference type="PANTHER" id="PTHR13452">
    <property type="entry name" value="THUMP DOMAIN CONTAINING PROTEIN 1-RELATED"/>
    <property type="match status" value="1"/>
</dbReference>
<dbReference type="EMBL" id="GDID01001424">
    <property type="protein sequence ID" value="JAP95182.1"/>
    <property type="molecule type" value="Transcribed_RNA"/>
</dbReference>
<name>A0A146KEM0_9EUKA</name>
<gene>
    <name evidence="1" type="ORF">TPC1_11910</name>
</gene>
<feature type="non-terminal residue" evidence="1">
    <location>
        <position position="248"/>
    </location>
</feature>
<organism evidence="1">
    <name type="scientific">Trepomonas sp. PC1</name>
    <dbReference type="NCBI Taxonomy" id="1076344"/>
    <lineage>
        <taxon>Eukaryota</taxon>
        <taxon>Metamonada</taxon>
        <taxon>Diplomonadida</taxon>
        <taxon>Hexamitidae</taxon>
        <taxon>Hexamitinae</taxon>
        <taxon>Trepomonas</taxon>
    </lineage>
</organism>
<dbReference type="AlphaFoldDB" id="A0A146KEM0"/>
<dbReference type="GO" id="GO:0003723">
    <property type="term" value="F:RNA binding"/>
    <property type="evidence" value="ECO:0007669"/>
    <property type="project" value="InterPro"/>
</dbReference>
<evidence type="ECO:0000313" key="1">
    <source>
        <dbReference type="EMBL" id="JAP95182.1"/>
    </source>
</evidence>
<dbReference type="InterPro" id="IPR040183">
    <property type="entry name" value="THUMPD1-like"/>
</dbReference>
<proteinExistence type="predicted"/>
<dbReference type="PANTHER" id="PTHR13452:SF10">
    <property type="entry name" value="THUMP DOMAIN-CONTAINING PROTEIN 1"/>
    <property type="match status" value="1"/>
</dbReference>
<protein>
    <submittedName>
        <fullName evidence="1">Uncharacterized protein</fullName>
    </submittedName>
</protein>
<feature type="non-terminal residue" evidence="1">
    <location>
        <position position="1"/>
    </location>
</feature>
<sequence length="248" mass="28481">SLKLFVQNYYNPQNQCKQERFIDNLQGLFVTSSVQDNYKTAKCIYQLLRQYTDALPDLDKNLPIDNQPLLKNDFHESKSESLSAHGIDLFDGEIQQQPAQDLQHIIQIDQQKPIQKFSKIDPGARGTLFISIPRSSTSIIKIYQQLLQQKEENVNFGVIAKFQPVEFTCKCEEAEFCKCLKQLLEAEKKYEFVVKVRNNGGVKDKDIEIWVMKAGFVNWKGSGSLVFVNVVKCNAMVGRTEWKFGVCQ</sequence>
<accession>A0A146KEM0</accession>